<evidence type="ECO:0000313" key="5">
    <source>
        <dbReference type="Proteomes" id="UP001596099"/>
    </source>
</evidence>
<dbReference type="Pfam" id="PF23981">
    <property type="entry name" value="DUF7305"/>
    <property type="match status" value="1"/>
</dbReference>
<accession>A0ABD5RNG1</accession>
<keyword evidence="2" id="KW-1133">Transmembrane helix</keyword>
<proteinExistence type="predicted"/>
<dbReference type="InterPro" id="IPR055713">
    <property type="entry name" value="DUF7289"/>
</dbReference>
<evidence type="ECO:0000313" key="4">
    <source>
        <dbReference type="EMBL" id="MFC5972050.1"/>
    </source>
</evidence>
<dbReference type="RefSeq" id="WP_247415029.1">
    <property type="nucleotide sequence ID" value="NZ_JALLGW010000001.1"/>
</dbReference>
<dbReference type="EMBL" id="JBHSQH010000001">
    <property type="protein sequence ID" value="MFC5972050.1"/>
    <property type="molecule type" value="Genomic_DNA"/>
</dbReference>
<evidence type="ECO:0000256" key="1">
    <source>
        <dbReference type="SAM" id="MobiDB-lite"/>
    </source>
</evidence>
<keyword evidence="2" id="KW-0812">Transmembrane</keyword>
<evidence type="ECO:0000259" key="3">
    <source>
        <dbReference type="Pfam" id="PF23981"/>
    </source>
</evidence>
<name>A0ABD5RNG1_9EURY</name>
<reference evidence="4 5" key="1">
    <citation type="journal article" date="2019" name="Int. J. Syst. Evol. Microbiol.">
        <title>The Global Catalogue of Microorganisms (GCM) 10K type strain sequencing project: providing services to taxonomists for standard genome sequencing and annotation.</title>
        <authorList>
            <consortium name="The Broad Institute Genomics Platform"/>
            <consortium name="The Broad Institute Genome Sequencing Center for Infectious Disease"/>
            <person name="Wu L."/>
            <person name="Ma J."/>
        </authorList>
    </citation>
    <scope>NUCLEOTIDE SEQUENCE [LARGE SCALE GENOMIC DNA]</scope>
    <source>
        <strain evidence="4 5">CGMCC 1.12543</strain>
    </source>
</reference>
<feature type="compositionally biased region" description="Polar residues" evidence="1">
    <location>
        <begin position="174"/>
        <end position="186"/>
    </location>
</feature>
<keyword evidence="2" id="KW-0472">Membrane</keyword>
<feature type="region of interest" description="Disordered" evidence="1">
    <location>
        <begin position="174"/>
        <end position="196"/>
    </location>
</feature>
<keyword evidence="5" id="KW-1185">Reference proteome</keyword>
<protein>
    <submittedName>
        <fullName evidence="4">Collagen-binding domain-containing protein</fullName>
    </submittedName>
</protein>
<dbReference type="AlphaFoldDB" id="A0ABD5RNG1"/>
<comment type="caution">
    <text evidence="4">The sequence shown here is derived from an EMBL/GenBank/DDBJ whole genome shotgun (WGS) entry which is preliminary data.</text>
</comment>
<sequence>MDHSPQRTRAQSEVLGFVLLVGMVAVAVTTIVVIGGGAMDDLTEASNAENAEIMMSQFDSQVSAVSLGDSDRQSFTFSGDGSASVDEGAGTITVTQIGCGSCSQEILHTHLGAVKYMTGSTTVAYQGGGVWRTDGQHTRMVSPPEFHYTWRNDPSSNPTLTFPVVSITGSEPLSGPATISKTNSKSLFPGDDAAQTNPLSSGSIEVVIQSEYYEGWATYFEERTSAESVDVDDEKQLVTVILSVPNKSREVADGIATADPTLKIQGSGGVDSYDSSVGSYAATKGEEGSVFVGNGLKYSGGSTIKGDMRINGDFDAGGGIDVTGRLIVNGDVTFGGGSKIDNEVIADGDLTFYGNSINAPVTIAGDIYTKGGSNVNGEITAGGDFDWDGNSINDNVYLGGAFNPKSWNEPPAGTVHEHYAALDLSAVDEAADLTPPEMTAIDPTIEARVDAYRATNDNTGSDASRIEAGHCADGYSSCTLTAGTYYFDDFELQNDDITFDTSDGPIYIAVDGEVSSTGSASVQITGSDRVHLYTTGDTKVTSGTTWKSDDSRGDHLWLYGSSSSTVKISGGATFYGVVYAPSNEDITVTGGSDVYGALVGSASKVTGDSAVHYDIVLKDQKPDLVGGGGVPLTYLHISHNEVVVKNAN</sequence>
<dbReference type="InterPro" id="IPR055729">
    <property type="entry name" value="DUF7305"/>
</dbReference>
<keyword evidence="4" id="KW-0176">Collagen</keyword>
<feature type="transmembrane region" description="Helical" evidence="2">
    <location>
        <begin position="14"/>
        <end position="39"/>
    </location>
</feature>
<dbReference type="Pfam" id="PF23960">
    <property type="entry name" value="DUF7289"/>
    <property type="match status" value="1"/>
</dbReference>
<organism evidence="4 5">
    <name type="scientific">Halomarina salina</name>
    <dbReference type="NCBI Taxonomy" id="1872699"/>
    <lineage>
        <taxon>Archaea</taxon>
        <taxon>Methanobacteriati</taxon>
        <taxon>Methanobacteriota</taxon>
        <taxon>Stenosarchaea group</taxon>
        <taxon>Halobacteria</taxon>
        <taxon>Halobacteriales</taxon>
        <taxon>Natronomonadaceae</taxon>
        <taxon>Halomarina</taxon>
    </lineage>
</organism>
<gene>
    <name evidence="4" type="ORF">ACFPYI_11985</name>
</gene>
<dbReference type="Proteomes" id="UP001596099">
    <property type="component" value="Unassembled WGS sequence"/>
</dbReference>
<evidence type="ECO:0000256" key="2">
    <source>
        <dbReference type="SAM" id="Phobius"/>
    </source>
</evidence>
<feature type="domain" description="DUF7305" evidence="3">
    <location>
        <begin position="437"/>
        <end position="619"/>
    </location>
</feature>